<feature type="transmembrane region" description="Helical" evidence="1">
    <location>
        <begin position="110"/>
        <end position="133"/>
    </location>
</feature>
<feature type="transmembrane region" description="Helical" evidence="1">
    <location>
        <begin position="139"/>
        <end position="161"/>
    </location>
</feature>
<accession>A0A3K5UQ83</accession>
<proteinExistence type="predicted"/>
<dbReference type="InterPro" id="IPR022385">
    <property type="entry name" value="Rhs_assc_core"/>
</dbReference>
<name>A0A3K5UQ83_SALER</name>
<sequence length="373" mass="37711">MGSYVMNSQKNSLAASPAIRFNGEKMDPVLQCYHLGNGYRCYHPKLMRFLVPDSLSPFDEGGINSYMYCVGNPVNLVDPTGHLSGSGIASVVLGVAGLLLSLFTFGASVAVAAGFVGAAIAAGSLAAAGISTLSVTTTVLSVTSSALSITSASLGIASSVIRERGYEGDAKLATNLGWGSLGTGIASLLTGVGAAAGAAVLNRATASAAQAISNAHPLRYQLGGMTAGAGRISGHGYPFSVLANYGGSRAVDGAKLARLTAQYTAADESIRLTSCFGGLGGRISAGQLLANATGKTVRAASGYHTAATSSRDLNRVFQPLTGLSRQASDITGVAVSGLVRSSFQGRAVLYRAPLQVAQLGIVGTSMVLNPARN</sequence>
<evidence type="ECO:0000313" key="2">
    <source>
        <dbReference type="EMBL" id="MHI24346.1"/>
    </source>
</evidence>
<feature type="transmembrane region" description="Helical" evidence="1">
    <location>
        <begin position="83"/>
        <end position="103"/>
    </location>
</feature>
<dbReference type="Gene3D" id="2.180.10.10">
    <property type="entry name" value="RHS repeat-associated core"/>
    <property type="match status" value="1"/>
</dbReference>
<keyword evidence="1" id="KW-0472">Membrane</keyword>
<dbReference type="NCBIfam" id="TIGR03696">
    <property type="entry name" value="Rhs_assc_core"/>
    <property type="match status" value="1"/>
</dbReference>
<dbReference type="EMBL" id="ROVY01000111">
    <property type="protein sequence ID" value="MHI24346.1"/>
    <property type="molecule type" value="Genomic_DNA"/>
</dbReference>
<dbReference type="AlphaFoldDB" id="A0A3K5UQ83"/>
<keyword evidence="1" id="KW-0812">Transmembrane</keyword>
<dbReference type="Proteomes" id="UP000885364">
    <property type="component" value="Unassembled WGS sequence"/>
</dbReference>
<evidence type="ECO:0000256" key="1">
    <source>
        <dbReference type="SAM" id="Phobius"/>
    </source>
</evidence>
<comment type="caution">
    <text evidence="2">The sequence shown here is derived from an EMBL/GenBank/DDBJ whole genome shotgun (WGS) entry which is preliminary data.</text>
</comment>
<keyword evidence="1" id="KW-1133">Transmembrane helix</keyword>
<reference evidence="2" key="1">
    <citation type="submission" date="2018-11" db="EMBL/GenBank/DDBJ databases">
        <authorList>
            <consortium name="PulseNet: The National Subtyping Network for Foodborne Disease Surveillance"/>
            <person name="Tarr C.L."/>
            <person name="Trees E."/>
            <person name="Katz L.S."/>
            <person name="Carleton-Romer H.A."/>
            <person name="Stroika S."/>
            <person name="Kucerova Z."/>
            <person name="Roache K.F."/>
            <person name="Sabol A.L."/>
            <person name="Besser J."/>
            <person name="Gerner-Smidt P."/>
        </authorList>
    </citation>
    <scope>NUCLEOTIDE SEQUENCE [LARGE SCALE GENOMIC DNA]</scope>
    <source>
        <strain evidence="2">PNUSAS059688</strain>
    </source>
</reference>
<gene>
    <name evidence="2" type="ORF">EEM47_21510</name>
</gene>
<protein>
    <submittedName>
        <fullName evidence="2">RHS repeat-associated core domain-containing protein</fullName>
    </submittedName>
</protein>
<organism evidence="2">
    <name type="scientific">Salmonella enterica</name>
    <name type="common">Salmonella choleraesuis</name>
    <dbReference type="NCBI Taxonomy" id="28901"/>
    <lineage>
        <taxon>Bacteria</taxon>
        <taxon>Pseudomonadati</taxon>
        <taxon>Pseudomonadota</taxon>
        <taxon>Gammaproteobacteria</taxon>
        <taxon>Enterobacterales</taxon>
        <taxon>Enterobacteriaceae</taxon>
        <taxon>Salmonella</taxon>
    </lineage>
</organism>